<evidence type="ECO:0000259" key="2">
    <source>
        <dbReference type="Pfam" id="PF23559"/>
    </source>
</evidence>
<dbReference type="InterPro" id="IPR032675">
    <property type="entry name" value="LRR_dom_sf"/>
</dbReference>
<proteinExistence type="predicted"/>
<keyword evidence="5" id="KW-1185">Reference proteome</keyword>
<dbReference type="Proteomes" id="UP000250321">
    <property type="component" value="Unassembled WGS sequence"/>
</dbReference>
<evidence type="ECO:0000313" key="5">
    <source>
        <dbReference type="Proteomes" id="UP000250321"/>
    </source>
</evidence>
<sequence>MEQRGKTLEDIAKEYLIELIQRSLVQVSLVDNSNAKFRECQVHDVMREAVILLRSGDLSFSQFLEENSRFNENFRHLSVYSNAYNIFGSIKNSRAHSLCFFNGIGESQNPLTTCSNLYKRFKLLRVLDFEDSLLDNLPEEVGYMCHLKYLSLRNTRVKILPKSMGKLVNLETLDLKFSLVHQIPIEINKLPKLRSLLAYIEDKSKEFSFTKRRGVVIQDGIECWENLQKLYFVEATDSLVKEVGNLKQLRRFGIQKLTIKQGKDLCVSIGKMPHLRSLEVQAINSDEIIDLQHISSPPQRLQTLFLIGRLEKLPDWIARLCLLTRLELYWSRLAGIHDLLKVLQVLPNLMRLFIYEAFSCEELHFEGRISETEGAQAHTLERPKVDDNTQWSIAPS</sequence>
<dbReference type="Pfam" id="PF23559">
    <property type="entry name" value="WHD_DRP"/>
    <property type="match status" value="1"/>
</dbReference>
<dbReference type="InterPro" id="IPR044974">
    <property type="entry name" value="Disease_R_plants"/>
</dbReference>
<dbReference type="InterPro" id="IPR055414">
    <property type="entry name" value="LRR_R13L4/SHOC2-like"/>
</dbReference>
<accession>A0A314V1L7</accession>
<protein>
    <submittedName>
        <fullName evidence="4">Disease resistance protein RPM1-like</fullName>
    </submittedName>
</protein>
<dbReference type="PANTHER" id="PTHR23155:SF1205">
    <property type="entry name" value="DISEASE RESISTANCE PROTEIN RPM1"/>
    <property type="match status" value="1"/>
</dbReference>
<organism evidence="4 5">
    <name type="scientific">Prunus yedoensis var. nudiflora</name>
    <dbReference type="NCBI Taxonomy" id="2094558"/>
    <lineage>
        <taxon>Eukaryota</taxon>
        <taxon>Viridiplantae</taxon>
        <taxon>Streptophyta</taxon>
        <taxon>Embryophyta</taxon>
        <taxon>Tracheophyta</taxon>
        <taxon>Spermatophyta</taxon>
        <taxon>Magnoliopsida</taxon>
        <taxon>eudicotyledons</taxon>
        <taxon>Gunneridae</taxon>
        <taxon>Pentapetalae</taxon>
        <taxon>rosids</taxon>
        <taxon>fabids</taxon>
        <taxon>Rosales</taxon>
        <taxon>Rosaceae</taxon>
        <taxon>Amygdaloideae</taxon>
        <taxon>Amygdaleae</taxon>
        <taxon>Prunus</taxon>
    </lineage>
</organism>
<name>A0A314V1L7_PRUYE</name>
<comment type="caution">
    <text evidence="4">The sequence shown here is derived from an EMBL/GenBank/DDBJ whole genome shotgun (WGS) entry which is preliminary data.</text>
</comment>
<feature type="domain" description="Disease resistance R13L4/SHOC-2-like LRR" evidence="3">
    <location>
        <begin position="118"/>
        <end position="360"/>
    </location>
</feature>
<dbReference type="OrthoDB" id="598235at2759"/>
<dbReference type="EMBL" id="PJQY01002785">
    <property type="protein sequence ID" value="PQM42684.1"/>
    <property type="molecule type" value="Genomic_DNA"/>
</dbReference>
<evidence type="ECO:0000313" key="4">
    <source>
        <dbReference type="EMBL" id="PQM42684.1"/>
    </source>
</evidence>
<dbReference type="PANTHER" id="PTHR23155">
    <property type="entry name" value="DISEASE RESISTANCE PROTEIN RP"/>
    <property type="match status" value="1"/>
</dbReference>
<evidence type="ECO:0000259" key="3">
    <source>
        <dbReference type="Pfam" id="PF23598"/>
    </source>
</evidence>
<evidence type="ECO:0000256" key="1">
    <source>
        <dbReference type="ARBA" id="ARBA00022737"/>
    </source>
</evidence>
<dbReference type="Gene3D" id="3.80.10.10">
    <property type="entry name" value="Ribonuclease Inhibitor"/>
    <property type="match status" value="1"/>
</dbReference>
<reference evidence="4 5" key="1">
    <citation type="submission" date="2018-02" db="EMBL/GenBank/DDBJ databases">
        <title>Draft genome of wild Prunus yedoensis var. nudiflora.</title>
        <authorList>
            <person name="Baek S."/>
            <person name="Kim J.-H."/>
            <person name="Choi K."/>
            <person name="Kim G.-B."/>
            <person name="Cho A."/>
            <person name="Jang H."/>
            <person name="Shin C.-H."/>
            <person name="Yu H.-J."/>
            <person name="Mun J.-H."/>
        </authorList>
    </citation>
    <scope>NUCLEOTIDE SEQUENCE [LARGE SCALE GENOMIC DNA]</scope>
    <source>
        <strain evidence="5">cv. Jeju island</strain>
        <tissue evidence="4">Leaf</tissue>
    </source>
</reference>
<dbReference type="Pfam" id="PF23598">
    <property type="entry name" value="LRR_14"/>
    <property type="match status" value="1"/>
</dbReference>
<dbReference type="AlphaFoldDB" id="A0A314V1L7"/>
<dbReference type="SUPFAM" id="SSF52058">
    <property type="entry name" value="L domain-like"/>
    <property type="match status" value="1"/>
</dbReference>
<dbReference type="STRING" id="2094558.A0A314V1L7"/>
<feature type="domain" description="Disease resistance protein winged helix" evidence="2">
    <location>
        <begin position="2"/>
        <end position="48"/>
    </location>
</feature>
<dbReference type="InterPro" id="IPR058922">
    <property type="entry name" value="WHD_DRP"/>
</dbReference>
<gene>
    <name evidence="4" type="ORF">Pyn_16140</name>
</gene>
<dbReference type="GO" id="GO:0098542">
    <property type="term" value="P:defense response to other organism"/>
    <property type="evidence" value="ECO:0007669"/>
    <property type="project" value="TreeGrafter"/>
</dbReference>
<keyword evidence="1" id="KW-0677">Repeat</keyword>